<sequence length="217" mass="23514">MKNHAANIGGYAVDGCREFSAAARGQERLEAELTCAACGCHRNFHRVEWDFTNLEASAGEECVGNVRSGEISLGRWNSSRKGGRQVDSQSQGGAREIEELVLVELFFHLKDKSDVHSHSGVFKHTGLARRARALLCIGSDPPRTVLFSDWLGSKVIAGEGAALNGLSPSSSKARRSLPPPPPPVPRLRARLMLLVAETVSGWMESSPTQKNTRRAAL</sequence>
<dbReference type="GO" id="GO:0005737">
    <property type="term" value="C:cytoplasm"/>
    <property type="evidence" value="ECO:0007669"/>
    <property type="project" value="UniProtKB-SubCell"/>
</dbReference>
<dbReference type="GO" id="GO:0050793">
    <property type="term" value="P:regulation of developmental process"/>
    <property type="evidence" value="ECO:0007669"/>
    <property type="project" value="TreeGrafter"/>
</dbReference>
<dbReference type="Pfam" id="PF04770">
    <property type="entry name" value="ZF-HD_dimer"/>
    <property type="match status" value="1"/>
</dbReference>
<dbReference type="Proteomes" id="UP000298416">
    <property type="component" value="Unassembled WGS sequence"/>
</dbReference>
<keyword evidence="5" id="KW-0862">Zinc</keyword>
<reference evidence="8" key="1">
    <citation type="submission" date="2018-01" db="EMBL/GenBank/DDBJ databases">
        <authorList>
            <person name="Mao J.F."/>
        </authorList>
    </citation>
    <scope>NUCLEOTIDE SEQUENCE</scope>
    <source>
        <strain evidence="8">Huo1</strain>
        <tissue evidence="8">Leaf</tissue>
    </source>
</reference>
<reference evidence="8" key="2">
    <citation type="submission" date="2020-08" db="EMBL/GenBank/DDBJ databases">
        <title>Plant Genome Project.</title>
        <authorList>
            <person name="Zhang R.-G."/>
        </authorList>
    </citation>
    <scope>NUCLEOTIDE SEQUENCE</scope>
    <source>
        <strain evidence="8">Huo1</strain>
        <tissue evidence="8">Leaf</tissue>
    </source>
</reference>
<name>A0A8X8ZLZ9_SALSN</name>
<keyword evidence="2" id="KW-0963">Cytoplasm</keyword>
<evidence type="ECO:0000313" key="9">
    <source>
        <dbReference type="Proteomes" id="UP000298416"/>
    </source>
</evidence>
<feature type="domain" description="ZF-HD dimerization-type" evidence="7">
    <location>
        <begin position="1"/>
        <end position="48"/>
    </location>
</feature>
<dbReference type="GO" id="GO:0000976">
    <property type="term" value="F:transcription cis-regulatory region binding"/>
    <property type="evidence" value="ECO:0007669"/>
    <property type="project" value="TreeGrafter"/>
</dbReference>
<protein>
    <recommendedName>
        <fullName evidence="7">ZF-HD dimerization-type domain-containing protein</fullName>
    </recommendedName>
</protein>
<evidence type="ECO:0000256" key="5">
    <source>
        <dbReference type="ARBA" id="ARBA00022833"/>
    </source>
</evidence>
<dbReference type="NCBIfam" id="TIGR01566">
    <property type="entry name" value="ZF_HD_prot_N"/>
    <property type="match status" value="1"/>
</dbReference>
<accession>A0A8X8ZLZ9</accession>
<evidence type="ECO:0000256" key="1">
    <source>
        <dbReference type="ARBA" id="ARBA00004496"/>
    </source>
</evidence>
<comment type="subcellular location">
    <subcellularLocation>
        <location evidence="1">Cytoplasm</location>
    </subcellularLocation>
</comment>
<evidence type="ECO:0000256" key="3">
    <source>
        <dbReference type="ARBA" id="ARBA00022723"/>
    </source>
</evidence>
<dbReference type="GO" id="GO:0003700">
    <property type="term" value="F:DNA-binding transcription factor activity"/>
    <property type="evidence" value="ECO:0007669"/>
    <property type="project" value="TreeGrafter"/>
</dbReference>
<feature type="region of interest" description="Disordered" evidence="6">
    <location>
        <begin position="164"/>
        <end position="184"/>
    </location>
</feature>
<keyword evidence="9" id="KW-1185">Reference proteome</keyword>
<proteinExistence type="predicted"/>
<evidence type="ECO:0000259" key="7">
    <source>
        <dbReference type="PROSITE" id="PS51523"/>
    </source>
</evidence>
<evidence type="ECO:0000256" key="4">
    <source>
        <dbReference type="ARBA" id="ARBA00022771"/>
    </source>
</evidence>
<dbReference type="InterPro" id="IPR006456">
    <property type="entry name" value="ZF_HD_homeobox_Cys/His_dimer"/>
</dbReference>
<dbReference type="PANTHER" id="PTHR31948">
    <property type="entry name" value="ZINC-FINGER HOMEODOMAIN PROTEIN 2"/>
    <property type="match status" value="1"/>
</dbReference>
<dbReference type="GO" id="GO:0008270">
    <property type="term" value="F:zinc ion binding"/>
    <property type="evidence" value="ECO:0007669"/>
    <property type="project" value="UniProtKB-KW"/>
</dbReference>
<dbReference type="PROSITE" id="PS51523">
    <property type="entry name" value="ZF_HD_DIMER"/>
    <property type="match status" value="1"/>
</dbReference>
<gene>
    <name evidence="8" type="ORF">SASPL_128336</name>
</gene>
<keyword evidence="3" id="KW-0479">Metal-binding</keyword>
<evidence type="ECO:0000256" key="2">
    <source>
        <dbReference type="ARBA" id="ARBA00022490"/>
    </source>
</evidence>
<dbReference type="AlphaFoldDB" id="A0A8X8ZLZ9"/>
<dbReference type="PANTHER" id="PTHR31948:SF162">
    <property type="entry name" value="MINI ZINC FINGER PROTEIN 2"/>
    <property type="match status" value="1"/>
</dbReference>
<evidence type="ECO:0000313" key="8">
    <source>
        <dbReference type="EMBL" id="KAG6410282.1"/>
    </source>
</evidence>
<dbReference type="EMBL" id="PNBA02000010">
    <property type="protein sequence ID" value="KAG6410282.1"/>
    <property type="molecule type" value="Genomic_DNA"/>
</dbReference>
<evidence type="ECO:0000256" key="6">
    <source>
        <dbReference type="SAM" id="MobiDB-lite"/>
    </source>
</evidence>
<keyword evidence="4" id="KW-0863">Zinc-finger</keyword>
<dbReference type="GO" id="GO:0005634">
    <property type="term" value="C:nucleus"/>
    <property type="evidence" value="ECO:0007669"/>
    <property type="project" value="TreeGrafter"/>
</dbReference>
<comment type="caution">
    <text evidence="8">The sequence shown here is derived from an EMBL/GenBank/DDBJ whole genome shotgun (WGS) entry which is preliminary data.</text>
</comment>
<organism evidence="8">
    <name type="scientific">Salvia splendens</name>
    <name type="common">Scarlet sage</name>
    <dbReference type="NCBI Taxonomy" id="180675"/>
    <lineage>
        <taxon>Eukaryota</taxon>
        <taxon>Viridiplantae</taxon>
        <taxon>Streptophyta</taxon>
        <taxon>Embryophyta</taxon>
        <taxon>Tracheophyta</taxon>
        <taxon>Spermatophyta</taxon>
        <taxon>Magnoliopsida</taxon>
        <taxon>eudicotyledons</taxon>
        <taxon>Gunneridae</taxon>
        <taxon>Pentapetalae</taxon>
        <taxon>asterids</taxon>
        <taxon>lamiids</taxon>
        <taxon>Lamiales</taxon>
        <taxon>Lamiaceae</taxon>
        <taxon>Nepetoideae</taxon>
        <taxon>Mentheae</taxon>
        <taxon>Salviinae</taxon>
        <taxon>Salvia</taxon>
        <taxon>Salvia subgen. Calosphace</taxon>
        <taxon>core Calosphace</taxon>
    </lineage>
</organism>